<dbReference type="AlphaFoldDB" id="A0A561P3X1"/>
<sequence length="77" mass="7854">MKKKILAAAGIAAIATVAFFATKTQASNNDVDLSSLVKVNTASAECSSAHGFGGGKCLMLSQICVGDPGNNECDFGW</sequence>
<keyword evidence="3" id="KW-1185">Reference proteome</keyword>
<organism evidence="2 3">
    <name type="scientific">Chitinophaga polysaccharea</name>
    <dbReference type="NCBI Taxonomy" id="1293035"/>
    <lineage>
        <taxon>Bacteria</taxon>
        <taxon>Pseudomonadati</taxon>
        <taxon>Bacteroidota</taxon>
        <taxon>Chitinophagia</taxon>
        <taxon>Chitinophagales</taxon>
        <taxon>Chitinophagaceae</taxon>
        <taxon>Chitinophaga</taxon>
    </lineage>
</organism>
<keyword evidence="1" id="KW-0732">Signal</keyword>
<reference evidence="2 3" key="1">
    <citation type="submission" date="2019-06" db="EMBL/GenBank/DDBJ databases">
        <title>Sorghum-associated microbial communities from plants grown in Nebraska, USA.</title>
        <authorList>
            <person name="Schachtman D."/>
        </authorList>
    </citation>
    <scope>NUCLEOTIDE SEQUENCE [LARGE SCALE GENOMIC DNA]</scope>
    <source>
        <strain evidence="2 3">1209</strain>
    </source>
</reference>
<accession>A0A561P3X1</accession>
<gene>
    <name evidence="2" type="ORF">FHW36_11351</name>
</gene>
<proteinExistence type="predicted"/>
<comment type="caution">
    <text evidence="2">The sequence shown here is derived from an EMBL/GenBank/DDBJ whole genome shotgun (WGS) entry which is preliminary data.</text>
</comment>
<evidence type="ECO:0000313" key="3">
    <source>
        <dbReference type="Proteomes" id="UP000320811"/>
    </source>
</evidence>
<dbReference type="RefSeq" id="WP_145674571.1">
    <property type="nucleotide sequence ID" value="NZ_VIWO01000013.1"/>
</dbReference>
<dbReference type="EMBL" id="VIWO01000013">
    <property type="protein sequence ID" value="TWF32797.1"/>
    <property type="molecule type" value="Genomic_DNA"/>
</dbReference>
<feature type="signal peptide" evidence="1">
    <location>
        <begin position="1"/>
        <end position="20"/>
    </location>
</feature>
<evidence type="ECO:0000256" key="1">
    <source>
        <dbReference type="SAM" id="SignalP"/>
    </source>
</evidence>
<feature type="chain" id="PRO_5022081763" description="DUF2282 domain-containing protein" evidence="1">
    <location>
        <begin position="21"/>
        <end position="77"/>
    </location>
</feature>
<dbReference type="Proteomes" id="UP000320811">
    <property type="component" value="Unassembled WGS sequence"/>
</dbReference>
<name>A0A561P3X1_9BACT</name>
<protein>
    <recommendedName>
        <fullName evidence="4">DUF2282 domain-containing protein</fullName>
    </recommendedName>
</protein>
<evidence type="ECO:0008006" key="4">
    <source>
        <dbReference type="Google" id="ProtNLM"/>
    </source>
</evidence>
<evidence type="ECO:0000313" key="2">
    <source>
        <dbReference type="EMBL" id="TWF32797.1"/>
    </source>
</evidence>
<dbReference type="OrthoDB" id="687206at2"/>